<dbReference type="Proteomes" id="UP001303046">
    <property type="component" value="Unassembled WGS sequence"/>
</dbReference>
<keyword evidence="2" id="KW-1185">Reference proteome</keyword>
<evidence type="ECO:0000313" key="2">
    <source>
        <dbReference type="Proteomes" id="UP001303046"/>
    </source>
</evidence>
<sequence length="72" mass="8359">MRAHKFCDVVEITLHSNEICEHFQRDAIWLPKIWVYWYKKKVIAGLVVLANNVTSLVQSIVAVSDDQFNGNR</sequence>
<dbReference type="EMBL" id="JAVFWL010000001">
    <property type="protein sequence ID" value="KAK6729761.1"/>
    <property type="molecule type" value="Genomic_DNA"/>
</dbReference>
<organism evidence="1 2">
    <name type="scientific">Necator americanus</name>
    <name type="common">Human hookworm</name>
    <dbReference type="NCBI Taxonomy" id="51031"/>
    <lineage>
        <taxon>Eukaryota</taxon>
        <taxon>Metazoa</taxon>
        <taxon>Ecdysozoa</taxon>
        <taxon>Nematoda</taxon>
        <taxon>Chromadorea</taxon>
        <taxon>Rhabditida</taxon>
        <taxon>Rhabditina</taxon>
        <taxon>Rhabditomorpha</taxon>
        <taxon>Strongyloidea</taxon>
        <taxon>Ancylostomatidae</taxon>
        <taxon>Bunostominae</taxon>
        <taxon>Necator</taxon>
    </lineage>
</organism>
<gene>
    <name evidence="1" type="primary">Necator_chrI.g2800</name>
    <name evidence="1" type="ORF">RB195_006672</name>
</gene>
<evidence type="ECO:0008006" key="3">
    <source>
        <dbReference type="Google" id="ProtNLM"/>
    </source>
</evidence>
<reference evidence="1 2" key="1">
    <citation type="submission" date="2023-08" db="EMBL/GenBank/DDBJ databases">
        <title>A Necator americanus chromosomal reference genome.</title>
        <authorList>
            <person name="Ilik V."/>
            <person name="Petrzelkova K.J."/>
            <person name="Pardy F."/>
            <person name="Fuh T."/>
            <person name="Niatou-Singa F.S."/>
            <person name="Gouil Q."/>
            <person name="Baker L."/>
            <person name="Ritchie M.E."/>
            <person name="Jex A.R."/>
            <person name="Gazzola D."/>
            <person name="Li H."/>
            <person name="Toshio Fujiwara R."/>
            <person name="Zhan B."/>
            <person name="Aroian R.V."/>
            <person name="Pafco B."/>
            <person name="Schwarz E.M."/>
        </authorList>
    </citation>
    <scope>NUCLEOTIDE SEQUENCE [LARGE SCALE GENOMIC DNA]</scope>
    <source>
        <strain evidence="1 2">Aroian</strain>
        <tissue evidence="1">Whole animal</tissue>
    </source>
</reference>
<protein>
    <recommendedName>
        <fullName evidence="3">Bestrophin homolog</fullName>
    </recommendedName>
</protein>
<evidence type="ECO:0000313" key="1">
    <source>
        <dbReference type="EMBL" id="KAK6729761.1"/>
    </source>
</evidence>
<accession>A0ABR1BXI1</accession>
<proteinExistence type="predicted"/>
<comment type="caution">
    <text evidence="1">The sequence shown here is derived from an EMBL/GenBank/DDBJ whole genome shotgun (WGS) entry which is preliminary data.</text>
</comment>
<name>A0ABR1BXI1_NECAM</name>